<organism evidence="1">
    <name type="scientific">marine sediment metagenome</name>
    <dbReference type="NCBI Taxonomy" id="412755"/>
    <lineage>
        <taxon>unclassified sequences</taxon>
        <taxon>metagenomes</taxon>
        <taxon>ecological metagenomes</taxon>
    </lineage>
</organism>
<comment type="caution">
    <text evidence="1">The sequence shown here is derived from an EMBL/GenBank/DDBJ whole genome shotgun (WGS) entry which is preliminary data.</text>
</comment>
<protein>
    <submittedName>
        <fullName evidence="1">Uncharacterized protein</fullName>
    </submittedName>
</protein>
<feature type="non-terminal residue" evidence="1">
    <location>
        <position position="118"/>
    </location>
</feature>
<name>X1BCS3_9ZZZZ</name>
<dbReference type="EMBL" id="BART01020907">
    <property type="protein sequence ID" value="GAG93764.1"/>
    <property type="molecule type" value="Genomic_DNA"/>
</dbReference>
<reference evidence="1" key="1">
    <citation type="journal article" date="2014" name="Front. Microbiol.">
        <title>High frequency of phylogenetically diverse reductive dehalogenase-homologous genes in deep subseafloor sedimentary metagenomes.</title>
        <authorList>
            <person name="Kawai M."/>
            <person name="Futagami T."/>
            <person name="Toyoda A."/>
            <person name="Takaki Y."/>
            <person name="Nishi S."/>
            <person name="Hori S."/>
            <person name="Arai W."/>
            <person name="Tsubouchi T."/>
            <person name="Morono Y."/>
            <person name="Uchiyama I."/>
            <person name="Ito T."/>
            <person name="Fujiyama A."/>
            <person name="Inagaki F."/>
            <person name="Takami H."/>
        </authorList>
    </citation>
    <scope>NUCLEOTIDE SEQUENCE</scope>
    <source>
        <strain evidence="1">Expedition CK06-06</strain>
    </source>
</reference>
<dbReference type="SUPFAM" id="SSF53649">
    <property type="entry name" value="Alkaline phosphatase-like"/>
    <property type="match status" value="1"/>
</dbReference>
<dbReference type="InterPro" id="IPR017850">
    <property type="entry name" value="Alkaline_phosphatase_core_sf"/>
</dbReference>
<gene>
    <name evidence="1" type="ORF">S01H4_38726</name>
</gene>
<dbReference type="AlphaFoldDB" id="X1BCS3"/>
<sequence length="118" mass="14113">MDEACNYFNPAQPDPVFKDRRLRVFAHNGRPVTKFPDDYYTIDAFTDHAVTQVRILADGPDPFFVHLCYTAPHFPLHTRPEEIARYKGKYKMGYFEFRQRRHRRQLELGILRPDWKLA</sequence>
<proteinExistence type="predicted"/>
<dbReference type="Gene3D" id="3.40.720.10">
    <property type="entry name" value="Alkaline Phosphatase, subunit A"/>
    <property type="match status" value="1"/>
</dbReference>
<accession>X1BCS3</accession>
<evidence type="ECO:0000313" key="1">
    <source>
        <dbReference type="EMBL" id="GAG93764.1"/>
    </source>
</evidence>